<evidence type="ECO:0000256" key="1">
    <source>
        <dbReference type="SAM" id="MobiDB-lite"/>
    </source>
</evidence>
<feature type="compositionally biased region" description="Basic and acidic residues" evidence="1">
    <location>
        <begin position="140"/>
        <end position="153"/>
    </location>
</feature>
<dbReference type="EMBL" id="JABBWK010000029">
    <property type="protein sequence ID" value="KAG1899990.1"/>
    <property type="molecule type" value="Genomic_DNA"/>
</dbReference>
<dbReference type="RefSeq" id="XP_041225566.1">
    <property type="nucleotide sequence ID" value="XM_041371400.1"/>
</dbReference>
<feature type="region of interest" description="Disordered" evidence="1">
    <location>
        <begin position="135"/>
        <end position="185"/>
    </location>
</feature>
<keyword evidence="3" id="KW-1185">Reference proteome</keyword>
<name>A0AAD4E5K1_9AGAM</name>
<feature type="compositionally biased region" description="Polar residues" evidence="1">
    <location>
        <begin position="263"/>
        <end position="277"/>
    </location>
</feature>
<accession>A0AAD4E5K1</accession>
<gene>
    <name evidence="2" type="ORF">F5891DRAFT_336077</name>
</gene>
<dbReference type="AlphaFoldDB" id="A0AAD4E5K1"/>
<evidence type="ECO:0000313" key="3">
    <source>
        <dbReference type="Proteomes" id="UP001195769"/>
    </source>
</evidence>
<feature type="region of interest" description="Disordered" evidence="1">
    <location>
        <begin position="263"/>
        <end position="287"/>
    </location>
</feature>
<comment type="caution">
    <text evidence="2">The sequence shown here is derived from an EMBL/GenBank/DDBJ whole genome shotgun (WGS) entry which is preliminary data.</text>
</comment>
<protein>
    <submittedName>
        <fullName evidence="2">Uncharacterized protein</fullName>
    </submittedName>
</protein>
<dbReference type="GeneID" id="64665698"/>
<proteinExistence type="predicted"/>
<reference evidence="2" key="1">
    <citation type="journal article" date="2020" name="New Phytol.">
        <title>Comparative genomics reveals dynamic genome evolution in host specialist ectomycorrhizal fungi.</title>
        <authorList>
            <person name="Lofgren L.A."/>
            <person name="Nguyen N.H."/>
            <person name="Vilgalys R."/>
            <person name="Ruytinx J."/>
            <person name="Liao H.L."/>
            <person name="Branco S."/>
            <person name="Kuo A."/>
            <person name="LaButti K."/>
            <person name="Lipzen A."/>
            <person name="Andreopoulos W."/>
            <person name="Pangilinan J."/>
            <person name="Riley R."/>
            <person name="Hundley H."/>
            <person name="Na H."/>
            <person name="Barry K."/>
            <person name="Grigoriev I.V."/>
            <person name="Stajich J.E."/>
            <person name="Kennedy P.G."/>
        </authorList>
    </citation>
    <scope>NUCLEOTIDE SEQUENCE</scope>
    <source>
        <strain evidence="2">FC203</strain>
    </source>
</reference>
<feature type="compositionally biased region" description="Basic residues" evidence="1">
    <location>
        <begin position="169"/>
        <end position="178"/>
    </location>
</feature>
<evidence type="ECO:0000313" key="2">
    <source>
        <dbReference type="EMBL" id="KAG1899990.1"/>
    </source>
</evidence>
<sequence length="321" mass="35251">MDIEQDKQCKADAMLQALLQRASCAPETKQPELLQKCLKGVLPVCNGQVSAGGISSSGIETSLREYVRPEIENDFYSPFIEATNIALACLEEIKIDGMRAPVSTVDMICQQNETVTSIRKPDIVTLPLSSACASFQDNNGSEKGKQKGKQKADQEDDHQDDQKDDTKAGQKRKAHMVKNAKSNPKNLPWKDVLACIEFKRQTPGRTKGIKSRPSSYTVTDYVPTKPEYLPVDHLKAEVPAPGPSQTPATQLASDTAPIQYSDLTATRPSKGGSSSKRNAVDSLESTTKKFKLRGNNAANSKSRMKILERWICCFTPATMKE</sequence>
<dbReference type="Proteomes" id="UP001195769">
    <property type="component" value="Unassembled WGS sequence"/>
</dbReference>
<organism evidence="2 3">
    <name type="scientific">Suillus fuscotomentosus</name>
    <dbReference type="NCBI Taxonomy" id="1912939"/>
    <lineage>
        <taxon>Eukaryota</taxon>
        <taxon>Fungi</taxon>
        <taxon>Dikarya</taxon>
        <taxon>Basidiomycota</taxon>
        <taxon>Agaricomycotina</taxon>
        <taxon>Agaricomycetes</taxon>
        <taxon>Agaricomycetidae</taxon>
        <taxon>Boletales</taxon>
        <taxon>Suillineae</taxon>
        <taxon>Suillaceae</taxon>
        <taxon>Suillus</taxon>
    </lineage>
</organism>